<reference evidence="1" key="2">
    <citation type="submission" date="2020-05" db="UniProtKB">
        <authorList>
            <consortium name="EnsemblMetazoa"/>
        </authorList>
    </citation>
    <scope>IDENTIFICATION</scope>
    <source>
        <strain evidence="1">IAEA</strain>
    </source>
</reference>
<protein>
    <submittedName>
        <fullName evidence="1">Uncharacterized protein</fullName>
    </submittedName>
</protein>
<dbReference type="AlphaFoldDB" id="A0A1A9ZXK1"/>
<name>A0A1A9ZXK1_GLOPL</name>
<reference evidence="2" key="1">
    <citation type="submission" date="2014-03" db="EMBL/GenBank/DDBJ databases">
        <authorList>
            <person name="Aksoy S."/>
            <person name="Warren W."/>
            <person name="Wilson R.K."/>
        </authorList>
    </citation>
    <scope>NUCLEOTIDE SEQUENCE [LARGE SCALE GENOMIC DNA]</scope>
    <source>
        <strain evidence="2">IAEA</strain>
    </source>
</reference>
<sequence>MTIDVEDGIFTQYNNKHSDSSINLKALSVKRCKLNILLITILKVNSDNVRKRNFSPLLSSSTERQNAASLSVSISAGVDSEEEIPDRNMNIEEIAGNMTLTDDNE</sequence>
<dbReference type="EnsemblMetazoa" id="GPAI028246-RA">
    <property type="protein sequence ID" value="GPAI028246-PA"/>
    <property type="gene ID" value="GPAI028246"/>
</dbReference>
<organism evidence="1 2">
    <name type="scientific">Glossina pallidipes</name>
    <name type="common">Tsetse fly</name>
    <dbReference type="NCBI Taxonomy" id="7398"/>
    <lineage>
        <taxon>Eukaryota</taxon>
        <taxon>Metazoa</taxon>
        <taxon>Ecdysozoa</taxon>
        <taxon>Arthropoda</taxon>
        <taxon>Hexapoda</taxon>
        <taxon>Insecta</taxon>
        <taxon>Pterygota</taxon>
        <taxon>Neoptera</taxon>
        <taxon>Endopterygota</taxon>
        <taxon>Diptera</taxon>
        <taxon>Brachycera</taxon>
        <taxon>Muscomorpha</taxon>
        <taxon>Hippoboscoidea</taxon>
        <taxon>Glossinidae</taxon>
        <taxon>Glossina</taxon>
    </lineage>
</organism>
<proteinExistence type="predicted"/>
<dbReference type="VEuPathDB" id="VectorBase:GPAI028246"/>
<evidence type="ECO:0000313" key="1">
    <source>
        <dbReference type="EnsemblMetazoa" id="GPAI028246-PA"/>
    </source>
</evidence>
<dbReference type="Proteomes" id="UP000092445">
    <property type="component" value="Unassembled WGS sequence"/>
</dbReference>
<keyword evidence="2" id="KW-1185">Reference proteome</keyword>
<accession>A0A1A9ZXK1</accession>
<evidence type="ECO:0000313" key="2">
    <source>
        <dbReference type="Proteomes" id="UP000092445"/>
    </source>
</evidence>